<dbReference type="Pfam" id="PF00488">
    <property type="entry name" value="MutS_V"/>
    <property type="match status" value="1"/>
</dbReference>
<dbReference type="PANTHER" id="PTHR11361:SF99">
    <property type="entry name" value="DNA MISMATCH REPAIR PROTEIN"/>
    <property type="match status" value="1"/>
</dbReference>
<accession>A0ABW5J2C8</accession>
<feature type="transmembrane region" description="Helical" evidence="4">
    <location>
        <begin position="49"/>
        <end position="68"/>
    </location>
</feature>
<evidence type="ECO:0000256" key="2">
    <source>
        <dbReference type="ARBA" id="ARBA00022840"/>
    </source>
</evidence>
<dbReference type="Proteomes" id="UP001597510">
    <property type="component" value="Unassembled WGS sequence"/>
</dbReference>
<evidence type="ECO:0000313" key="6">
    <source>
        <dbReference type="EMBL" id="MFD2519288.1"/>
    </source>
</evidence>
<evidence type="ECO:0000256" key="4">
    <source>
        <dbReference type="SAM" id="Phobius"/>
    </source>
</evidence>
<name>A0ABW5J2C8_9BACT</name>
<dbReference type="InterPro" id="IPR007696">
    <property type="entry name" value="DNA_mismatch_repair_MutS_core"/>
</dbReference>
<dbReference type="EMBL" id="JBHULC010000001">
    <property type="protein sequence ID" value="MFD2519288.1"/>
    <property type="molecule type" value="Genomic_DNA"/>
</dbReference>
<keyword evidence="4" id="KW-0812">Transmembrane</keyword>
<keyword evidence="2" id="KW-0067">ATP-binding</keyword>
<proteinExistence type="predicted"/>
<organism evidence="6 7">
    <name type="scientific">Emticicia soli</name>
    <dbReference type="NCBI Taxonomy" id="2027878"/>
    <lineage>
        <taxon>Bacteria</taxon>
        <taxon>Pseudomonadati</taxon>
        <taxon>Bacteroidota</taxon>
        <taxon>Cytophagia</taxon>
        <taxon>Cytophagales</taxon>
        <taxon>Leadbetterellaceae</taxon>
        <taxon>Emticicia</taxon>
    </lineage>
</organism>
<dbReference type="SMART" id="SM00534">
    <property type="entry name" value="MUTSac"/>
    <property type="match status" value="1"/>
</dbReference>
<dbReference type="InterPro" id="IPR045076">
    <property type="entry name" value="MutS"/>
</dbReference>
<dbReference type="SUPFAM" id="SSF52540">
    <property type="entry name" value="P-loop containing nucleoside triphosphate hydrolases"/>
    <property type="match status" value="1"/>
</dbReference>
<evidence type="ECO:0000313" key="7">
    <source>
        <dbReference type="Proteomes" id="UP001597510"/>
    </source>
</evidence>
<dbReference type="InterPro" id="IPR000432">
    <property type="entry name" value="DNA_mismatch_repair_MutS_C"/>
</dbReference>
<dbReference type="Gene3D" id="1.10.1420.10">
    <property type="match status" value="1"/>
</dbReference>
<dbReference type="InterPro" id="IPR027417">
    <property type="entry name" value="P-loop_NTPase"/>
</dbReference>
<dbReference type="PANTHER" id="PTHR11361">
    <property type="entry name" value="DNA MISMATCH REPAIR PROTEIN MUTS FAMILY MEMBER"/>
    <property type="match status" value="1"/>
</dbReference>
<comment type="caution">
    <text evidence="6">The sequence shown here is derived from an EMBL/GenBank/DDBJ whole genome shotgun (WGS) entry which is preliminary data.</text>
</comment>
<evidence type="ECO:0000259" key="5">
    <source>
        <dbReference type="SMART" id="SM00534"/>
    </source>
</evidence>
<feature type="domain" description="DNA mismatch repair proteins mutS family" evidence="5">
    <location>
        <begin position="413"/>
        <end position="589"/>
    </location>
</feature>
<evidence type="ECO:0000256" key="3">
    <source>
        <dbReference type="ARBA" id="ARBA00023125"/>
    </source>
</evidence>
<keyword evidence="7" id="KW-1185">Reference proteome</keyword>
<feature type="transmembrane region" description="Helical" evidence="4">
    <location>
        <begin position="209"/>
        <end position="226"/>
    </location>
</feature>
<dbReference type="Pfam" id="PF05192">
    <property type="entry name" value="MutS_III"/>
    <property type="match status" value="1"/>
</dbReference>
<reference evidence="7" key="1">
    <citation type="journal article" date="2019" name="Int. J. Syst. Evol. Microbiol.">
        <title>The Global Catalogue of Microorganisms (GCM) 10K type strain sequencing project: providing services to taxonomists for standard genome sequencing and annotation.</title>
        <authorList>
            <consortium name="The Broad Institute Genomics Platform"/>
            <consortium name="The Broad Institute Genome Sequencing Center for Infectious Disease"/>
            <person name="Wu L."/>
            <person name="Ma J."/>
        </authorList>
    </citation>
    <scope>NUCLEOTIDE SEQUENCE [LARGE SCALE GENOMIC DNA]</scope>
    <source>
        <strain evidence="7">KCTC 52344</strain>
    </source>
</reference>
<gene>
    <name evidence="6" type="ORF">ACFSR2_00225</name>
</gene>
<dbReference type="RefSeq" id="WP_340238009.1">
    <property type="nucleotide sequence ID" value="NZ_JBBEWC010000009.1"/>
</dbReference>
<feature type="transmembrane region" description="Helical" evidence="4">
    <location>
        <begin position="25"/>
        <end position="43"/>
    </location>
</feature>
<keyword evidence="3" id="KW-0238">DNA-binding</keyword>
<protein>
    <recommendedName>
        <fullName evidence="5">DNA mismatch repair proteins mutS family domain-containing protein</fullName>
    </recommendedName>
</protein>
<keyword evidence="1" id="KW-0547">Nucleotide-binding</keyword>
<evidence type="ECO:0000256" key="1">
    <source>
        <dbReference type="ARBA" id="ARBA00022741"/>
    </source>
</evidence>
<dbReference type="SUPFAM" id="SSF48334">
    <property type="entry name" value="DNA repair protein MutS, domain III"/>
    <property type="match status" value="1"/>
</dbReference>
<keyword evidence="4" id="KW-1133">Transmembrane helix</keyword>
<keyword evidence="4" id="KW-0472">Membrane</keyword>
<dbReference type="InterPro" id="IPR036187">
    <property type="entry name" value="DNA_mismatch_repair_MutS_sf"/>
</dbReference>
<sequence>MSYQRIAGDATAFIKKNKTTANQISYLRLLLAILEAYLLFIIIRDGSSTILVIGALAVLSAFFFFVNYHQKIIEKIQYHESMLKVCENEILAAEGVYEQFADGKEYLNKAHFYAHDLDIFGRHSIFQLLNRSITKSGSDALAHQLKFPFLVKETIETRQDAVEELSHKIDWRVDFLATGNLLEKDEEKYSQLITWLKSEEVDLLDKMKVLLWLIPAINTVILGIWITGIISFKVWLLTLIVQSGFSFVNRKKLNALYLKMSKNTPNLQRYIQLFRLIEKEEFKALVLKQGRDSLANPSYISAIIQKLATISAYFAIRNSFFSPVLNAFFLWDYQCAYRFELWKKQHSAALLEAFDVLHEWEVLVSIACYDFANNTYTVPQVSENVILDVKQLGHPLLKKNKSVNNDFKINKGEQIFIVTGANMAGKSTFLRAVGANLILAMIGARVRAERFVFKPIQVYTCMRITDSIDEGESYFHAELLRLQNAVKLLEAGQEIFVILDELLKGTNSKDKLQGSELFLEKLIQYKTAFGMIATHDLDLTNMATQYPDKIKNICFEIIIKDDKMTFDYKLRPGVTQNMNALFLMKQMGIV</sequence>
<dbReference type="Gene3D" id="3.40.50.300">
    <property type="entry name" value="P-loop containing nucleotide triphosphate hydrolases"/>
    <property type="match status" value="1"/>
</dbReference>